<dbReference type="PANTHER" id="PTHR36111">
    <property type="entry name" value="INNER MEMBRANE PROTEIN-RELATED"/>
    <property type="match status" value="1"/>
</dbReference>
<keyword evidence="1" id="KW-1133">Transmembrane helix</keyword>
<dbReference type="eggNOG" id="COG1811">
    <property type="taxonomic scope" value="Bacteria"/>
</dbReference>
<dbReference type="AlphaFoldDB" id="A8RZC5"/>
<feature type="transmembrane region" description="Helical" evidence="1">
    <location>
        <begin position="206"/>
        <end position="226"/>
    </location>
</feature>
<feature type="transmembrane region" description="Helical" evidence="1">
    <location>
        <begin position="78"/>
        <end position="99"/>
    </location>
</feature>
<organism evidence="2 3">
    <name type="scientific">Enterocloster bolteae (strain ATCC BAA-613 / DSM 15670 / CCUG 46953 / JCM 12243 / WAL 16351)</name>
    <name type="common">Clostridium bolteae</name>
    <dbReference type="NCBI Taxonomy" id="411902"/>
    <lineage>
        <taxon>Bacteria</taxon>
        <taxon>Bacillati</taxon>
        <taxon>Bacillota</taxon>
        <taxon>Clostridia</taxon>
        <taxon>Lachnospirales</taxon>
        <taxon>Lachnospiraceae</taxon>
        <taxon>Enterocloster</taxon>
    </lineage>
</organism>
<feature type="transmembrane region" description="Helical" evidence="1">
    <location>
        <begin position="45"/>
        <end position="66"/>
    </location>
</feature>
<comment type="caution">
    <text evidence="2">The sequence shown here is derived from an EMBL/GenBank/DDBJ whole genome shotgun (WGS) entry which is preliminary data.</text>
</comment>
<dbReference type="InterPro" id="IPR007563">
    <property type="entry name" value="DUF554"/>
</dbReference>
<feature type="transmembrane region" description="Helical" evidence="1">
    <location>
        <begin position="120"/>
        <end position="143"/>
    </location>
</feature>
<reference evidence="2 3" key="1">
    <citation type="submission" date="2007-08" db="EMBL/GenBank/DDBJ databases">
        <authorList>
            <person name="Fulton L."/>
            <person name="Clifton S."/>
            <person name="Fulton B."/>
            <person name="Xu J."/>
            <person name="Minx P."/>
            <person name="Pepin K.H."/>
            <person name="Johnson M."/>
            <person name="Thiruvilangam P."/>
            <person name="Bhonagiri V."/>
            <person name="Nash W.E."/>
            <person name="Mardis E.R."/>
            <person name="Wilson R.K."/>
        </authorList>
    </citation>
    <scope>NUCLEOTIDE SEQUENCE [LARGE SCALE GENOMIC DNA]</scope>
    <source>
        <strain evidence="3">ATCC BAA-613 / DSM 15670 / CCUG 46953 / JCM 12243 / WAL 16351</strain>
    </source>
</reference>
<sequence length="250" mass="25735">MGKEQAGISKMAGLGTIVNVAGILAGCGVGLLLKGGLPKRLQDTISSAVGLCVVFVGITGALKGLMTINGGSFETQDTLVSVVCMVAGAALGEWINIEYKLQQLGEWCKSRIPAGQVSGTFVEAFVSSSLLFCVGAMAIVGSLEDGLSHNYNTLFTKAVMDGVLSVVFTAALGIGTAFSVFPVAIYQGSITLLAGLVRPFLTDIMITRVSCIGSILIFGLGLNLVLGSKIKIGNLLPAVFLPIIACLLGF</sequence>
<accession>A8RZC5</accession>
<dbReference type="Proteomes" id="UP000005396">
    <property type="component" value="Unassembled WGS sequence"/>
</dbReference>
<feature type="transmembrane region" description="Helical" evidence="1">
    <location>
        <begin position="12"/>
        <end position="33"/>
    </location>
</feature>
<dbReference type="PANTHER" id="PTHR36111:SF2">
    <property type="entry name" value="INNER MEMBRANE PROTEIN"/>
    <property type="match status" value="1"/>
</dbReference>
<gene>
    <name evidence="2" type="ORF">CLOBOL_05388</name>
</gene>
<evidence type="ECO:0008006" key="4">
    <source>
        <dbReference type="Google" id="ProtNLM"/>
    </source>
</evidence>
<evidence type="ECO:0000256" key="1">
    <source>
        <dbReference type="SAM" id="Phobius"/>
    </source>
</evidence>
<evidence type="ECO:0000313" key="3">
    <source>
        <dbReference type="Proteomes" id="UP000005396"/>
    </source>
</evidence>
<dbReference type="Pfam" id="PF04474">
    <property type="entry name" value="DUF554"/>
    <property type="match status" value="1"/>
</dbReference>
<protein>
    <recommendedName>
        <fullName evidence="4">DUF554 domain-containing protein</fullName>
    </recommendedName>
</protein>
<keyword evidence="1" id="KW-0812">Transmembrane</keyword>
<keyword evidence="1" id="KW-0472">Membrane</keyword>
<dbReference type="PaxDb" id="411902-CLOBOL_05388"/>
<dbReference type="EMBL" id="ABCC02000039">
    <property type="protein sequence ID" value="EDP14841.1"/>
    <property type="molecule type" value="Genomic_DNA"/>
</dbReference>
<feature type="transmembrane region" description="Helical" evidence="1">
    <location>
        <begin position="232"/>
        <end position="249"/>
    </location>
</feature>
<dbReference type="PROSITE" id="PS51257">
    <property type="entry name" value="PROKAR_LIPOPROTEIN"/>
    <property type="match status" value="1"/>
</dbReference>
<name>A8RZC5_ENTBW</name>
<dbReference type="HOGENOM" id="CLU_091659_0_0_9"/>
<feature type="transmembrane region" description="Helical" evidence="1">
    <location>
        <begin position="163"/>
        <end position="185"/>
    </location>
</feature>
<proteinExistence type="predicted"/>
<evidence type="ECO:0000313" key="2">
    <source>
        <dbReference type="EMBL" id="EDP14841.1"/>
    </source>
</evidence>
<reference evidence="2 3" key="2">
    <citation type="submission" date="2007-09" db="EMBL/GenBank/DDBJ databases">
        <title>Draft genome sequence of Clostridium bolteae (ATCC BAA-613).</title>
        <authorList>
            <person name="Sudarsanam P."/>
            <person name="Ley R."/>
            <person name="Guruge J."/>
            <person name="Turnbaugh P.J."/>
            <person name="Mahowald M."/>
            <person name="Liep D."/>
            <person name="Gordon J."/>
        </authorList>
    </citation>
    <scope>NUCLEOTIDE SEQUENCE [LARGE SCALE GENOMIC DNA]</scope>
    <source>
        <strain evidence="3">ATCC BAA-613 / DSM 15670 / CCUG 46953 / JCM 12243 / WAL 16351</strain>
    </source>
</reference>